<protein>
    <submittedName>
        <fullName evidence="2">Uncharacterized protein</fullName>
    </submittedName>
</protein>
<accession>A0ABQ7PYE1</accession>
<organism evidence="2 3">
    <name type="scientific">Plutella xylostella</name>
    <name type="common">Diamondback moth</name>
    <name type="synonym">Plutella maculipennis</name>
    <dbReference type="NCBI Taxonomy" id="51655"/>
    <lineage>
        <taxon>Eukaryota</taxon>
        <taxon>Metazoa</taxon>
        <taxon>Ecdysozoa</taxon>
        <taxon>Arthropoda</taxon>
        <taxon>Hexapoda</taxon>
        <taxon>Insecta</taxon>
        <taxon>Pterygota</taxon>
        <taxon>Neoptera</taxon>
        <taxon>Endopterygota</taxon>
        <taxon>Lepidoptera</taxon>
        <taxon>Glossata</taxon>
        <taxon>Ditrysia</taxon>
        <taxon>Yponomeutoidea</taxon>
        <taxon>Plutellidae</taxon>
        <taxon>Plutella</taxon>
    </lineage>
</organism>
<sequence>MDFMEEVKKKMGEAYIIVKDRVQKTAEDPFTYHLIKSMVFFALGIKLFYDIEKHATRRR</sequence>
<evidence type="ECO:0000256" key="1">
    <source>
        <dbReference type="SAM" id="Phobius"/>
    </source>
</evidence>
<keyword evidence="3" id="KW-1185">Reference proteome</keyword>
<keyword evidence="1" id="KW-1133">Transmembrane helix</keyword>
<dbReference type="EMBL" id="JAHIBW010000025">
    <property type="protein sequence ID" value="KAG7297996.1"/>
    <property type="molecule type" value="Genomic_DNA"/>
</dbReference>
<gene>
    <name evidence="2" type="ORF">JYU34_018755</name>
</gene>
<keyword evidence="1" id="KW-0812">Transmembrane</keyword>
<feature type="transmembrane region" description="Helical" evidence="1">
    <location>
        <begin position="30"/>
        <end position="49"/>
    </location>
</feature>
<name>A0ABQ7PYE1_PLUXY</name>
<proteinExistence type="predicted"/>
<comment type="caution">
    <text evidence="2">The sequence shown here is derived from an EMBL/GenBank/DDBJ whole genome shotgun (WGS) entry which is preliminary data.</text>
</comment>
<keyword evidence="1" id="KW-0472">Membrane</keyword>
<evidence type="ECO:0000313" key="3">
    <source>
        <dbReference type="Proteomes" id="UP000823941"/>
    </source>
</evidence>
<dbReference type="Proteomes" id="UP000823941">
    <property type="component" value="Chromosome 25"/>
</dbReference>
<reference evidence="2 3" key="1">
    <citation type="submission" date="2021-06" db="EMBL/GenBank/DDBJ databases">
        <title>A haploid diamondback moth (Plutella xylostella L.) genome assembly resolves 31 chromosomes and identifies a diamide resistance mutation.</title>
        <authorList>
            <person name="Ward C.M."/>
            <person name="Perry K.D."/>
            <person name="Baker G."/>
            <person name="Powis K."/>
            <person name="Heckel D.G."/>
            <person name="Baxter S.W."/>
        </authorList>
    </citation>
    <scope>NUCLEOTIDE SEQUENCE [LARGE SCALE GENOMIC DNA]</scope>
    <source>
        <strain evidence="2 3">LV</strain>
        <tissue evidence="2">Single pupa</tissue>
    </source>
</reference>
<evidence type="ECO:0000313" key="2">
    <source>
        <dbReference type="EMBL" id="KAG7297996.1"/>
    </source>
</evidence>